<dbReference type="Proteomes" id="UP000681794">
    <property type="component" value="Chromosome"/>
</dbReference>
<accession>A0ACD1E1D3</accession>
<organism evidence="1 2">
    <name type="scientific">Curtobacterium aetherium</name>
    <dbReference type="NCBI Taxonomy" id="2841594"/>
    <lineage>
        <taxon>Bacteria</taxon>
        <taxon>Bacillati</taxon>
        <taxon>Actinomycetota</taxon>
        <taxon>Actinomycetes</taxon>
        <taxon>Micrococcales</taxon>
        <taxon>Microbacteriaceae</taxon>
        <taxon>Curtobacterium</taxon>
    </lineage>
</organism>
<name>A0ACD1E1D3_9MICO</name>
<dbReference type="EMBL" id="CP076544">
    <property type="protein sequence ID" value="QWS32674.1"/>
    <property type="molecule type" value="Genomic_DNA"/>
</dbReference>
<gene>
    <name evidence="1" type="ORF">KM842_10300</name>
</gene>
<evidence type="ECO:0000313" key="1">
    <source>
        <dbReference type="EMBL" id="QWS32674.1"/>
    </source>
</evidence>
<reference evidence="1" key="1">
    <citation type="submission" date="2021-06" db="EMBL/GenBank/DDBJ databases">
        <authorList>
            <person name="Ellington A.J."/>
            <person name="Bryan N.C."/>
            <person name="Christner B.C."/>
            <person name="Reisch C.R."/>
        </authorList>
    </citation>
    <scope>NUCLEOTIDE SEQUENCE</scope>
    <source>
        <strain evidence="1">L6-1</strain>
    </source>
</reference>
<sequence length="385" mass="41137">MRTAAQQARVVVIGAGQAGLSVAWHLQRAGLVAGDDVVVLDRAPGTGGAWQFRWDALRLGLAHRVHDLPGMHEMGLRFDDADRSRPARDVVAEYYRRFEEHHDLRVRRPVAVTSVRRVSAAADTDAGAAAATTSRLVVETRAEDGTVGTIVAEVVVNASGTWGTPFVPWVPGRDVFRGRQLDTTGYRDAADFAGQDVVVVGGGTSGIGFLLELDGVARSTRWFTRRPVVWSEDRALALGAAVAAVEDQDRAARAGRVLPSIVSGTGLPVSRRIRAGLDRGLLRAEPMFTRLDEDGVVTADGEHVHADAVLWATGFRADLRHLAPLQLRTEDGGVVVEDGRSTAEPRLFLAGYGPQASTIGANRAGRRTARQVLTVLAEDAAVASS</sequence>
<evidence type="ECO:0000313" key="2">
    <source>
        <dbReference type="Proteomes" id="UP000681794"/>
    </source>
</evidence>
<proteinExistence type="predicted"/>
<keyword evidence="2" id="KW-1185">Reference proteome</keyword>
<protein>
    <submittedName>
        <fullName evidence="1">FAD-dependent oxidoreductase</fullName>
    </submittedName>
</protein>